<dbReference type="InterPro" id="IPR017927">
    <property type="entry name" value="FAD-bd_FR_type"/>
</dbReference>
<evidence type="ECO:0000259" key="4">
    <source>
        <dbReference type="PROSITE" id="PS51085"/>
    </source>
</evidence>
<dbReference type="Pfam" id="PF00111">
    <property type="entry name" value="Fer2"/>
    <property type="match status" value="1"/>
</dbReference>
<evidence type="ECO:0000259" key="5">
    <source>
        <dbReference type="PROSITE" id="PS51384"/>
    </source>
</evidence>
<dbReference type="Gene3D" id="2.40.30.10">
    <property type="entry name" value="Translation factors"/>
    <property type="match status" value="1"/>
</dbReference>
<comment type="caution">
    <text evidence="6">The sequence shown here is derived from an EMBL/GenBank/DDBJ whole genome shotgun (WGS) entry which is preliminary data.</text>
</comment>
<dbReference type="InterPro" id="IPR001041">
    <property type="entry name" value="2Fe-2S_ferredoxin-type"/>
</dbReference>
<keyword evidence="7" id="KW-1185">Reference proteome</keyword>
<dbReference type="SUPFAM" id="SSF63380">
    <property type="entry name" value="Riboflavin synthase domain-like"/>
    <property type="match status" value="1"/>
</dbReference>
<dbReference type="InterPro" id="IPR001433">
    <property type="entry name" value="OxRdtase_FAD/NAD-bd"/>
</dbReference>
<dbReference type="PANTHER" id="PTHR47354">
    <property type="entry name" value="NADH OXIDOREDUCTASE HCR"/>
    <property type="match status" value="1"/>
</dbReference>
<dbReference type="Pfam" id="PF00175">
    <property type="entry name" value="NAD_binding_1"/>
    <property type="match status" value="1"/>
</dbReference>
<dbReference type="SUPFAM" id="SSF52343">
    <property type="entry name" value="Ferredoxin reductase-like, C-terminal NADP-linked domain"/>
    <property type="match status" value="1"/>
</dbReference>
<evidence type="ECO:0000256" key="1">
    <source>
        <dbReference type="ARBA" id="ARBA00001974"/>
    </source>
</evidence>
<keyword evidence="2" id="KW-0408">Iron</keyword>
<feature type="domain" description="FAD-binding FR-type" evidence="5">
    <location>
        <begin position="98"/>
        <end position="199"/>
    </location>
</feature>
<dbReference type="OrthoDB" id="9806195at2"/>
<keyword evidence="2" id="KW-0001">2Fe-2S</keyword>
<dbReference type="Gene3D" id="3.40.50.80">
    <property type="entry name" value="Nucleotide-binding domain of ferredoxin-NADP reductase (FNR) module"/>
    <property type="match status" value="1"/>
</dbReference>
<dbReference type="InterPro" id="IPR001709">
    <property type="entry name" value="Flavoprot_Pyr_Nucl_cyt_Rdtase"/>
</dbReference>
<dbReference type="CDD" id="cd06189">
    <property type="entry name" value="flavin_oxioreductase"/>
    <property type="match status" value="1"/>
</dbReference>
<dbReference type="Proteomes" id="UP000216857">
    <property type="component" value="Unassembled WGS sequence"/>
</dbReference>
<dbReference type="PROSITE" id="PS51384">
    <property type="entry name" value="FAD_FR"/>
    <property type="match status" value="1"/>
</dbReference>
<dbReference type="GO" id="GO:0016491">
    <property type="term" value="F:oxidoreductase activity"/>
    <property type="evidence" value="ECO:0007669"/>
    <property type="project" value="InterPro"/>
</dbReference>
<evidence type="ECO:0000256" key="2">
    <source>
        <dbReference type="ARBA" id="ARBA00022714"/>
    </source>
</evidence>
<dbReference type="Gene3D" id="3.10.20.30">
    <property type="match status" value="1"/>
</dbReference>
<dbReference type="InterPro" id="IPR012675">
    <property type="entry name" value="Beta-grasp_dom_sf"/>
</dbReference>
<dbReference type="CDD" id="cd00207">
    <property type="entry name" value="fer2"/>
    <property type="match status" value="1"/>
</dbReference>
<feature type="domain" description="2Fe-2S ferredoxin-type" evidence="4">
    <location>
        <begin position="3"/>
        <end position="92"/>
    </location>
</feature>
<dbReference type="GO" id="GO:0051537">
    <property type="term" value="F:2 iron, 2 sulfur cluster binding"/>
    <property type="evidence" value="ECO:0007669"/>
    <property type="project" value="UniProtKB-KW"/>
</dbReference>
<dbReference type="InterPro" id="IPR036010">
    <property type="entry name" value="2Fe-2S_ferredoxin-like_sf"/>
</dbReference>
<accession>A0A261R8S3</accession>
<dbReference type="InterPro" id="IPR006058">
    <property type="entry name" value="2Fe2S_fd_BS"/>
</dbReference>
<sequence>MTYRVVILEPAATFTAEDDESILDAAGRAGVAMPHECTFGACGSCRVRIQEGAVAYEEIPPALTEAEHAQGYALACQARAVSDLVLSLPARGPILAEPMTTSASLLQVRSACDGVLHVTLAVPEDGLPEYRPGQHMNILLPDGSKRSFSMASPARGRGGEIDLHIRRIPGGRFTDTFLAQAAPGMPLRIEAPLGGFCYHEEDYRPLLMVATGTGLAPIKAILESLLDDADCPPIKLYWGVRTEADLYMRDVIESWKDRLYEFEFVPVLSRPDPSWQGRRGHVQDVVAEDHDDLSEYAIYLCGSPAMVTEAKAVFAMLGASMAHVYADSFTFQESASAACG</sequence>
<evidence type="ECO:0000313" key="7">
    <source>
        <dbReference type="Proteomes" id="UP000216857"/>
    </source>
</evidence>
<keyword evidence="2" id="KW-0411">Iron-sulfur</keyword>
<gene>
    <name evidence="6" type="ORF">CAL26_25195</name>
</gene>
<dbReference type="SUPFAM" id="SSF54292">
    <property type="entry name" value="2Fe-2S ferredoxin-like"/>
    <property type="match status" value="1"/>
</dbReference>
<dbReference type="PANTHER" id="PTHR47354:SF5">
    <property type="entry name" value="PROTEIN RFBI"/>
    <property type="match status" value="1"/>
</dbReference>
<name>A0A261R8S3_9BORD</name>
<dbReference type="AlphaFoldDB" id="A0A261R8S3"/>
<dbReference type="RefSeq" id="WP_094849343.1">
    <property type="nucleotide sequence ID" value="NZ_NEVJ01000003.1"/>
</dbReference>
<evidence type="ECO:0000256" key="3">
    <source>
        <dbReference type="ARBA" id="ARBA00034078"/>
    </source>
</evidence>
<dbReference type="InterPro" id="IPR050415">
    <property type="entry name" value="MRET"/>
</dbReference>
<evidence type="ECO:0000313" key="6">
    <source>
        <dbReference type="EMBL" id="OZI20773.1"/>
    </source>
</evidence>
<protein>
    <submittedName>
        <fullName evidence="6">CDP-6-deoxy-delta-3,4-glucoseen reductase</fullName>
    </submittedName>
</protein>
<dbReference type="InterPro" id="IPR008333">
    <property type="entry name" value="Cbr1-like_FAD-bd_dom"/>
</dbReference>
<dbReference type="InterPro" id="IPR039261">
    <property type="entry name" value="FNR_nucleotide-bd"/>
</dbReference>
<dbReference type="InterPro" id="IPR017938">
    <property type="entry name" value="Riboflavin_synthase-like_b-brl"/>
</dbReference>
<comment type="cofactor">
    <cofactor evidence="1">
        <name>FAD</name>
        <dbReference type="ChEBI" id="CHEBI:57692"/>
    </cofactor>
</comment>
<proteinExistence type="predicted"/>
<reference evidence="6" key="1">
    <citation type="submission" date="2017-05" db="EMBL/GenBank/DDBJ databases">
        <title>Complete and WGS of Bordetella genogroups.</title>
        <authorList>
            <person name="Spilker T."/>
            <person name="Lipuma J."/>
        </authorList>
    </citation>
    <scope>NUCLEOTIDE SEQUENCE</scope>
    <source>
        <strain evidence="6">AU21707</strain>
    </source>
</reference>
<dbReference type="Pfam" id="PF00970">
    <property type="entry name" value="FAD_binding_6"/>
    <property type="match status" value="1"/>
</dbReference>
<keyword evidence="2" id="KW-0479">Metal-binding</keyword>
<comment type="cofactor">
    <cofactor evidence="3">
        <name>[2Fe-2S] cluster</name>
        <dbReference type="ChEBI" id="CHEBI:190135"/>
    </cofactor>
</comment>
<dbReference type="PRINTS" id="PR00371">
    <property type="entry name" value="FPNCR"/>
</dbReference>
<dbReference type="PROSITE" id="PS00197">
    <property type="entry name" value="2FE2S_FER_1"/>
    <property type="match status" value="1"/>
</dbReference>
<dbReference type="PROSITE" id="PS51085">
    <property type="entry name" value="2FE2S_FER_2"/>
    <property type="match status" value="1"/>
</dbReference>
<organism evidence="6 7">
    <name type="scientific">Bordetella genomosp. 9</name>
    <dbReference type="NCBI Taxonomy" id="1416803"/>
    <lineage>
        <taxon>Bacteria</taxon>
        <taxon>Pseudomonadati</taxon>
        <taxon>Pseudomonadota</taxon>
        <taxon>Betaproteobacteria</taxon>
        <taxon>Burkholderiales</taxon>
        <taxon>Alcaligenaceae</taxon>
        <taxon>Bordetella</taxon>
    </lineage>
</organism>
<dbReference type="PRINTS" id="PR00410">
    <property type="entry name" value="PHEHYDRXLASE"/>
</dbReference>
<dbReference type="EMBL" id="NEVJ01000003">
    <property type="protein sequence ID" value="OZI20773.1"/>
    <property type="molecule type" value="Genomic_DNA"/>
</dbReference>